<dbReference type="Gene3D" id="3.30.2090.10">
    <property type="entry name" value="Multidrug efflux transporter AcrB TolC docking domain, DN and DC subdomains"/>
    <property type="match status" value="2"/>
</dbReference>
<feature type="transmembrane region" description="Helical" evidence="1">
    <location>
        <begin position="1012"/>
        <end position="1041"/>
    </location>
</feature>
<feature type="transmembrane region" description="Helical" evidence="1">
    <location>
        <begin position="335"/>
        <end position="353"/>
    </location>
</feature>
<evidence type="ECO:0000313" key="2">
    <source>
        <dbReference type="EMBL" id="NMH88624.1"/>
    </source>
</evidence>
<feature type="transmembrane region" description="Helical" evidence="1">
    <location>
        <begin position="515"/>
        <end position="532"/>
    </location>
</feature>
<dbReference type="EMBL" id="JABBHF010000008">
    <property type="protein sequence ID" value="NMH88624.1"/>
    <property type="molecule type" value="Genomic_DNA"/>
</dbReference>
<feature type="transmembrane region" description="Helical" evidence="1">
    <location>
        <begin position="452"/>
        <end position="474"/>
    </location>
</feature>
<dbReference type="RefSeq" id="WP_169674779.1">
    <property type="nucleotide sequence ID" value="NZ_JABBHF010000008.1"/>
</dbReference>
<dbReference type="PROSITE" id="PS51257">
    <property type="entry name" value="PROKAR_LIPOPROTEIN"/>
    <property type="match status" value="1"/>
</dbReference>
<feature type="transmembrane region" description="Helical" evidence="1">
    <location>
        <begin position="387"/>
        <end position="408"/>
    </location>
</feature>
<dbReference type="Gene3D" id="3.30.70.1430">
    <property type="entry name" value="Multidrug efflux transporter AcrB pore domain"/>
    <property type="match status" value="2"/>
</dbReference>
<feature type="transmembrane region" description="Helical" evidence="1">
    <location>
        <begin position="982"/>
        <end position="1006"/>
    </location>
</feature>
<dbReference type="InterPro" id="IPR001036">
    <property type="entry name" value="Acrflvin-R"/>
</dbReference>
<name>A0ABX1S2H0_9FLAO</name>
<reference evidence="2 3" key="1">
    <citation type="submission" date="2020-04" db="EMBL/GenBank/DDBJ databases">
        <title>A Flavivirga sp. nov.</title>
        <authorList>
            <person name="Sun X."/>
        </authorList>
    </citation>
    <scope>NUCLEOTIDE SEQUENCE [LARGE SCALE GENOMIC DNA]</scope>
    <source>
        <strain evidence="2 3">Y03</strain>
    </source>
</reference>
<dbReference type="SUPFAM" id="SSF82693">
    <property type="entry name" value="Multidrug efflux transporter AcrB pore domain, PN1, PN2, PC1 and PC2 subdomains"/>
    <property type="match status" value="1"/>
</dbReference>
<dbReference type="Pfam" id="PF00873">
    <property type="entry name" value="ACR_tran"/>
    <property type="match status" value="2"/>
</dbReference>
<organism evidence="2 3">
    <name type="scientific">Flavivirga algicola</name>
    <dbReference type="NCBI Taxonomy" id="2729136"/>
    <lineage>
        <taxon>Bacteria</taxon>
        <taxon>Pseudomonadati</taxon>
        <taxon>Bacteroidota</taxon>
        <taxon>Flavobacteriia</taxon>
        <taxon>Flavobacteriales</taxon>
        <taxon>Flavobacteriaceae</taxon>
        <taxon>Flavivirga</taxon>
    </lineage>
</organism>
<dbReference type="SUPFAM" id="SSF82866">
    <property type="entry name" value="Multidrug efflux transporter AcrB transmembrane domain"/>
    <property type="match status" value="2"/>
</dbReference>
<feature type="transmembrane region" description="Helical" evidence="1">
    <location>
        <begin position="913"/>
        <end position="933"/>
    </location>
</feature>
<protein>
    <submittedName>
        <fullName evidence="2">Efflux RND transporter permease subunit</fullName>
    </submittedName>
</protein>
<proteinExistence type="predicted"/>
<accession>A0ABX1S2H0</accession>
<feature type="transmembrane region" description="Helical" evidence="1">
    <location>
        <begin position="420"/>
        <end position="440"/>
    </location>
</feature>
<dbReference type="InterPro" id="IPR027463">
    <property type="entry name" value="AcrB_DN_DC_subdom"/>
</dbReference>
<dbReference type="Gene3D" id="3.30.70.1320">
    <property type="entry name" value="Multidrug efflux transporter AcrB pore domain like"/>
    <property type="match status" value="1"/>
</dbReference>
<evidence type="ECO:0000256" key="1">
    <source>
        <dbReference type="SAM" id="Phobius"/>
    </source>
</evidence>
<comment type="caution">
    <text evidence="2">The sequence shown here is derived from an EMBL/GenBank/DDBJ whole genome shotgun (WGS) entry which is preliminary data.</text>
</comment>
<feature type="transmembrane region" description="Helical" evidence="1">
    <location>
        <begin position="360"/>
        <end position="381"/>
    </location>
</feature>
<keyword evidence="1" id="KW-0812">Transmembrane</keyword>
<keyword evidence="1" id="KW-0472">Membrane</keyword>
<sequence length="1049" mass="120275">MNFKLSTFSTLIAFICLSIVGACLIPLISVQLAPTKTLPSIHVNYSWRDASAKVIEQEVTSKLEGVFNTVKGIKNISSTSDKGRGNISLKFKNHINMDAVRFELANLIRQSYTEFPEGVSYPNLSLSAANENKSPILSYSVHANESPYFIKKYAEKYILPKLSMIKGVNRVNLHGAAPFEWVVEYNSKVLLQLKLSVNDIQQAIGSYLNKKELGHGIFKTNGDSHHKISISLSYKPETEINWNRIPVKKIGNRIVHLENIAKIKYKEADVNSYYRINGLNTINMTIYAEQNVNTIDLANTVKAKVIALNGELDSGYSIKLTQDTTEYVVEELQKIQKRTLFSFLILLILILIINRSFKYLTILFLSIITNLLIAVIFYYLFNVELQLYSFAGITISFGIIIDNSIIMIDHIRNKGNKKAFLAILAATLTTIGALMIIFLLKETQRADLLDFALVIAINIGVSLLVSLYFVPALLDKMSLSKKRMRFSRKRKKRIVKFTNWYSQVLFFMKKPRLKWVFVVVFVLGFGIPFHLLPKEIENEDFFANIYNKSIGTEWFANEVRPTLEKIIGGALRLFTEDVFESSFYSEPERTSLRVTGQMPDGCTIQQLNEAITNMEAYLSKFDEIELFETRISSYRNSNISIYFKEEYEFGGFPYTLKSLLESKVVSLGGLDWTVSGVGRGFSNALGSGSKSNRIVLEGYNYDRLYRYAEQLKQQLIDSTGSRVKDVEITSGRWRDHALYEYYLDFDDNKLALANVSQTQLYGYLKNQVYSGKLPSIIQNHELQRVKLISDKYQKFNVWDLKNTPISIQNKQYKLDQLASIEKRKTGNTIKKNNQQYSLTVAYDFLGTPLLAQRVRKKNIESFEPELPLGYKIFEQKYNRWNKKDKTQYYYLFIVILIIFFICAILLESLKQPFAIISMIPISFIGVFLTFYLFDFNFDQGGYASFILLCGISVNSALYIINDFNNLKVQYPNRDTRLLYFKAFNYKIIPVILTIVSTIVGLIPFVWSGQNEAFWFSFAVGSIGGLLFSLIGIFFYLPLFVLKRKTLKLL</sequence>
<evidence type="ECO:0000313" key="3">
    <source>
        <dbReference type="Proteomes" id="UP000746690"/>
    </source>
</evidence>
<feature type="transmembrane region" description="Helical" evidence="1">
    <location>
        <begin position="888"/>
        <end position="906"/>
    </location>
</feature>
<dbReference type="PANTHER" id="PTHR32063">
    <property type="match status" value="1"/>
</dbReference>
<dbReference type="Gene3D" id="3.30.70.1440">
    <property type="entry name" value="Multidrug efflux transporter AcrB pore domain"/>
    <property type="match status" value="1"/>
</dbReference>
<dbReference type="SUPFAM" id="SSF82714">
    <property type="entry name" value="Multidrug efflux transporter AcrB TolC docking domain, DN and DC subdomains"/>
    <property type="match status" value="1"/>
</dbReference>
<dbReference type="Proteomes" id="UP000746690">
    <property type="component" value="Unassembled WGS sequence"/>
</dbReference>
<gene>
    <name evidence="2" type="ORF">HHX25_14015</name>
</gene>
<keyword evidence="3" id="KW-1185">Reference proteome</keyword>
<feature type="transmembrane region" description="Helical" evidence="1">
    <location>
        <begin position="939"/>
        <end position="961"/>
    </location>
</feature>
<dbReference type="PANTHER" id="PTHR32063:SF0">
    <property type="entry name" value="SWARMING MOTILITY PROTEIN SWRC"/>
    <property type="match status" value="1"/>
</dbReference>
<dbReference type="Gene3D" id="1.20.1640.10">
    <property type="entry name" value="Multidrug efflux transporter AcrB transmembrane domain"/>
    <property type="match status" value="3"/>
</dbReference>
<keyword evidence="1" id="KW-1133">Transmembrane helix</keyword>